<sequence length="1146" mass="122508">MDDSKQKDSLIRGERTRFGRGENVSLHKLPSAQAHEPMIVRASTHRSFTRHCFRFLTFFGLIAGGLLLLVYYVIESGSLDRFLADKANEQIAAAMPEGYHARIETARLRLSGDLDLNLSVRGVTLLGPEEKQIASIGTMDFAVDPVKLIGGQVTVNSVSVDDIAVDSSALPSTGTFRLTEHRVDSLPVLVEQMFTQTDFARGILTAADTRSIYLSDIVFPVGSASPGKSVNVDIREINLNLLADGILRVDGEVLLDGTAAAFSAESVEQDGRTQSLQAEVSNLLLTPFLLRTKEDGEPMLGLEGTADLVLSLERARVDGEPAVAAQIDVGAGRFIADSIARPFNDANLNLIYDTAKKSIEISDSSFEFDGSRFPFTAGIIDLDRYQPDATDGYALDVLVRGGRFKSREPGLPPLIFDAKFTGEYRASIPRLLLDDISISSPQGMMAASFKAVFGDASPELSFGARIERMDTEAVKQLWPFWIARKPREWVSRNLHGGVVTNGDIAIYLSAGRIEGPGIPVQLDETEMKVAFDIDDTRITLSDQMPDVERSDARVSINGGRVDVEIRDGSLSVAKSRTVKLAEGTFAIADTYSKPLTGVVDIMLAGEVRDLVKLAEAPPINALKSTEFTSDQFSGSTEVNLRASFPLDRDVAFDPVWHVVADVTDGAIATPINGHQVSGLDGLVEIVPSRISYEGSGSADGIPLDVQWSMPLGRPEERPEGEEDASVLWLSGNLDDAQRNQLAPGLDDYVSGPVSITVEGGDEGNMIAVDLQQTTLSLPFIGWQKPSGVPATLSFTLTPGENGVTTLNDLHLTGSGLGARGQVTLDKEGLLAATLTDVAISPGDSVNVGMQRGKSGLDVTLTGRSFSAKPLLGQLVKSGNGGSIGGGGSSGGNVDVHFDIARVSGENDRQLSGVNGDIKVRAGKMADATLNATTASSQPMALAVAPDGDRQSVSLKTSGAGALLRFLGIYQKMTGGSLNLDMIETDAGWQGMATLTDFRLIKDEQLKKILTDPTVGNGKSLNAAYKNQINETDQRFQRAQAVIDISNGVLRVSDAFVRGDQVGATIKGVVRDAAGNIDMTGTFMPAYGLNRIFAEIPIFGPLLGNGNDKGLFGITFRLTGKTEKPELIVNPLSAIAPGVFRKIFEFQ</sequence>
<evidence type="ECO:0000313" key="3">
    <source>
        <dbReference type="EMBL" id="AQZ52752.1"/>
    </source>
</evidence>
<feature type="domain" description="YhdP central" evidence="2">
    <location>
        <begin position="429"/>
        <end position="902"/>
    </location>
</feature>
<proteinExistence type="predicted"/>
<evidence type="ECO:0000259" key="2">
    <source>
        <dbReference type="Pfam" id="PF13116"/>
    </source>
</evidence>
<dbReference type="Proteomes" id="UP000191135">
    <property type="component" value="Chromosome"/>
</dbReference>
<dbReference type="KEGG" id="mmed:Mame_03447"/>
<keyword evidence="1" id="KW-0812">Transmembrane</keyword>
<gene>
    <name evidence="3" type="ORF">Mame_03447</name>
</gene>
<dbReference type="InterPro" id="IPR025263">
    <property type="entry name" value="YhdP_central"/>
</dbReference>
<dbReference type="OrthoDB" id="7161641at2"/>
<dbReference type="EMBL" id="CP020330">
    <property type="protein sequence ID" value="AQZ52752.1"/>
    <property type="molecule type" value="Genomic_DNA"/>
</dbReference>
<keyword evidence="4" id="KW-1185">Reference proteome</keyword>
<keyword evidence="1" id="KW-0472">Membrane</keyword>
<dbReference type="STRING" id="1122214.Mame_03447"/>
<name>A0A1U9Z572_9HYPH</name>
<accession>A0A1U9Z572</accession>
<protein>
    <recommendedName>
        <fullName evidence="2">YhdP central domain-containing protein</fullName>
    </recommendedName>
</protein>
<dbReference type="AlphaFoldDB" id="A0A1U9Z572"/>
<keyword evidence="1" id="KW-1133">Transmembrane helix</keyword>
<dbReference type="eggNOG" id="COG3164">
    <property type="taxonomic scope" value="Bacteria"/>
</dbReference>
<reference evidence="3 4" key="1">
    <citation type="submission" date="2017-03" db="EMBL/GenBank/DDBJ databases">
        <title>Foreign affairs: Plasmid Transfer between Roseobacters and Rhizobia.</title>
        <authorList>
            <person name="Bartling P."/>
            <person name="Bunk B."/>
            <person name="Overmann J."/>
            <person name="Brinkmann H."/>
            <person name="Petersen J."/>
        </authorList>
    </citation>
    <scope>NUCLEOTIDE SEQUENCE [LARGE SCALE GENOMIC DNA]</scope>
    <source>
        <strain evidence="3 4">MACL11</strain>
    </source>
</reference>
<dbReference type="RefSeq" id="WP_018066377.1">
    <property type="nucleotide sequence ID" value="NZ_AQWH01000022.1"/>
</dbReference>
<dbReference type="Pfam" id="PF13116">
    <property type="entry name" value="YhdP"/>
    <property type="match status" value="1"/>
</dbReference>
<evidence type="ECO:0000256" key="1">
    <source>
        <dbReference type="SAM" id="Phobius"/>
    </source>
</evidence>
<organism evidence="3 4">
    <name type="scientific">Martelella mediterranea DSM 17316</name>
    <dbReference type="NCBI Taxonomy" id="1122214"/>
    <lineage>
        <taxon>Bacteria</taxon>
        <taxon>Pseudomonadati</taxon>
        <taxon>Pseudomonadota</taxon>
        <taxon>Alphaproteobacteria</taxon>
        <taxon>Hyphomicrobiales</taxon>
        <taxon>Aurantimonadaceae</taxon>
        <taxon>Martelella</taxon>
    </lineage>
</organism>
<feature type="transmembrane region" description="Helical" evidence="1">
    <location>
        <begin position="55"/>
        <end position="74"/>
    </location>
</feature>
<evidence type="ECO:0000313" key="4">
    <source>
        <dbReference type="Proteomes" id="UP000191135"/>
    </source>
</evidence>